<dbReference type="Pfam" id="PF07282">
    <property type="entry name" value="Cas12f1-like_TNB"/>
    <property type="match status" value="1"/>
</dbReference>
<sequence>MMRSYRLPTTANRGKLDAVAAVLPWWQRGLVHVQYLQVCKLKAGTAHLGWLGGQEAQSLPPYLSQRQWKSVVNQVNAALTSWRETAKIGLREMIRMQPLDDEKLREELYRINVYMAWWAKDNVIDARHGIVVSNQAMSISAMLVKEWLRRNPFPNLSRARTMAMDGPIAKVSTSTNSHAEFWVKVTTLEKRKPVNIPLQGYEYFNKADGEVRNFCQIHVSESGTVSFVLVKKSLPTPQRDRGESLGLDWGLKNTFATSDGQLLGRGLYRWLCQRDKELNELGATLQRQGICPSRSKRYLKLNLRIREHVRNEVCRVLNRLADKDIRELVVEELDFRMGGLSARLNRIMGRAGRAAVRAKFASIVQTHGITVTRVNPAHTSRCCSGCGYVDKKNRPSQERFMCRFCGKRLPADINAARNIRGRSADSNGHRGQSREQVLAEMDRLFRTRWRFEPTLLRERHARGCSTASSPQRRKPSRSTRTSPIRILHS</sequence>
<dbReference type="AlphaFoldDB" id="A0A7K1UYJ3"/>
<proteinExistence type="predicted"/>
<evidence type="ECO:0000256" key="2">
    <source>
        <dbReference type="SAM" id="MobiDB-lite"/>
    </source>
</evidence>
<dbReference type="EMBL" id="WRPP01000003">
    <property type="protein sequence ID" value="MVU79341.1"/>
    <property type="molecule type" value="Genomic_DNA"/>
</dbReference>
<dbReference type="GO" id="GO:0003677">
    <property type="term" value="F:DNA binding"/>
    <property type="evidence" value="ECO:0007669"/>
    <property type="project" value="UniProtKB-KW"/>
</dbReference>
<dbReference type="InterPro" id="IPR010095">
    <property type="entry name" value="Cas12f1-like_TNB"/>
</dbReference>
<evidence type="ECO:0000313" key="4">
    <source>
        <dbReference type="EMBL" id="MVU79341.1"/>
    </source>
</evidence>
<feature type="compositionally biased region" description="Low complexity" evidence="2">
    <location>
        <begin position="478"/>
        <end position="489"/>
    </location>
</feature>
<evidence type="ECO:0000313" key="5">
    <source>
        <dbReference type="Proteomes" id="UP000466794"/>
    </source>
</evidence>
<name>A0A7K1UYJ3_9NOCA</name>
<keyword evidence="1" id="KW-0238">DNA-binding</keyword>
<reference evidence="4 5" key="1">
    <citation type="submission" date="2019-12" db="EMBL/GenBank/DDBJ databases">
        <title>Nocardia sp. nov. ET3-3 isolated from soil.</title>
        <authorList>
            <person name="Kanchanasin P."/>
            <person name="Tanasupawat S."/>
            <person name="Yuki M."/>
            <person name="Kudo T."/>
        </authorList>
    </citation>
    <scope>NUCLEOTIDE SEQUENCE [LARGE SCALE GENOMIC DNA]</scope>
    <source>
        <strain evidence="4 5">ET3-3</strain>
    </source>
</reference>
<accession>A0A7K1UYJ3</accession>
<evidence type="ECO:0000256" key="1">
    <source>
        <dbReference type="ARBA" id="ARBA00023125"/>
    </source>
</evidence>
<comment type="caution">
    <text evidence="4">The sequence shown here is derived from an EMBL/GenBank/DDBJ whole genome shotgun (WGS) entry which is preliminary data.</text>
</comment>
<organism evidence="4 5">
    <name type="scientific">Nocardia terrae</name>
    <dbReference type="NCBI Taxonomy" id="2675851"/>
    <lineage>
        <taxon>Bacteria</taxon>
        <taxon>Bacillati</taxon>
        <taxon>Actinomycetota</taxon>
        <taxon>Actinomycetes</taxon>
        <taxon>Mycobacteriales</taxon>
        <taxon>Nocardiaceae</taxon>
        <taxon>Nocardia</taxon>
    </lineage>
</organism>
<protein>
    <submittedName>
        <fullName evidence="4">Transposase</fullName>
    </submittedName>
</protein>
<evidence type="ECO:0000259" key="3">
    <source>
        <dbReference type="Pfam" id="PF07282"/>
    </source>
</evidence>
<gene>
    <name evidence="4" type="ORF">GPX89_19105</name>
</gene>
<dbReference type="RefSeq" id="WP_157388917.1">
    <property type="nucleotide sequence ID" value="NZ_WRPP01000003.1"/>
</dbReference>
<feature type="region of interest" description="Disordered" evidence="2">
    <location>
        <begin position="460"/>
        <end position="489"/>
    </location>
</feature>
<keyword evidence="5" id="KW-1185">Reference proteome</keyword>
<dbReference type="Proteomes" id="UP000466794">
    <property type="component" value="Unassembled WGS sequence"/>
</dbReference>
<feature type="domain" description="Cas12f1-like TNB" evidence="3">
    <location>
        <begin position="365"/>
        <end position="419"/>
    </location>
</feature>